<comment type="caution">
    <text evidence="2">The sequence shown here is derived from an EMBL/GenBank/DDBJ whole genome shotgun (WGS) entry which is preliminary data.</text>
</comment>
<dbReference type="EMBL" id="JAOYFB010000002">
    <property type="protein sequence ID" value="KAK4008834.1"/>
    <property type="molecule type" value="Genomic_DNA"/>
</dbReference>
<dbReference type="Proteomes" id="UP001234178">
    <property type="component" value="Unassembled WGS sequence"/>
</dbReference>
<proteinExistence type="predicted"/>
<keyword evidence="1" id="KW-1133">Transmembrane helix</keyword>
<feature type="transmembrane region" description="Helical" evidence="1">
    <location>
        <begin position="82"/>
        <end position="105"/>
    </location>
</feature>
<keyword evidence="1" id="KW-0812">Transmembrane</keyword>
<sequence>MDLCIVHGRYTSSVFPNPITIWPVVRQPSSLESPPCYDTHLALTQSSGKHISDYVFMIKGLTFVVSKRETSKQKNRSEYYRILALYCLDVFLGFCYSLYVDIIYFHPEENSEREDIL</sequence>
<organism evidence="2 3">
    <name type="scientific">Daphnia magna</name>
    <dbReference type="NCBI Taxonomy" id="35525"/>
    <lineage>
        <taxon>Eukaryota</taxon>
        <taxon>Metazoa</taxon>
        <taxon>Ecdysozoa</taxon>
        <taxon>Arthropoda</taxon>
        <taxon>Crustacea</taxon>
        <taxon>Branchiopoda</taxon>
        <taxon>Diplostraca</taxon>
        <taxon>Cladocera</taxon>
        <taxon>Anomopoda</taxon>
        <taxon>Daphniidae</taxon>
        <taxon>Daphnia</taxon>
    </lineage>
</organism>
<name>A0ABQ9Z7G6_9CRUS</name>
<gene>
    <name evidence="2" type="ORF">OUZ56_013961</name>
</gene>
<evidence type="ECO:0000313" key="3">
    <source>
        <dbReference type="Proteomes" id="UP001234178"/>
    </source>
</evidence>
<keyword evidence="3" id="KW-1185">Reference proteome</keyword>
<evidence type="ECO:0000256" key="1">
    <source>
        <dbReference type="SAM" id="Phobius"/>
    </source>
</evidence>
<protein>
    <submittedName>
        <fullName evidence="2">Uncharacterized protein</fullName>
    </submittedName>
</protein>
<evidence type="ECO:0000313" key="2">
    <source>
        <dbReference type="EMBL" id="KAK4008834.1"/>
    </source>
</evidence>
<reference evidence="2 3" key="1">
    <citation type="journal article" date="2023" name="Nucleic Acids Res.">
        <title>The hologenome of Daphnia magna reveals possible DNA methylation and microbiome-mediated evolution of the host genome.</title>
        <authorList>
            <person name="Chaturvedi A."/>
            <person name="Li X."/>
            <person name="Dhandapani V."/>
            <person name="Marshall H."/>
            <person name="Kissane S."/>
            <person name="Cuenca-Cambronero M."/>
            <person name="Asole G."/>
            <person name="Calvet F."/>
            <person name="Ruiz-Romero M."/>
            <person name="Marangio P."/>
            <person name="Guigo R."/>
            <person name="Rago D."/>
            <person name="Mirbahai L."/>
            <person name="Eastwood N."/>
            <person name="Colbourne J.K."/>
            <person name="Zhou J."/>
            <person name="Mallon E."/>
            <person name="Orsini L."/>
        </authorList>
    </citation>
    <scope>NUCLEOTIDE SEQUENCE [LARGE SCALE GENOMIC DNA]</scope>
    <source>
        <strain evidence="2">LRV0_1</strain>
    </source>
</reference>
<accession>A0ABQ9Z7G6</accession>
<keyword evidence="1" id="KW-0472">Membrane</keyword>